<dbReference type="AlphaFoldDB" id="W5XYX1"/>
<feature type="compositionally biased region" description="Low complexity" evidence="1">
    <location>
        <begin position="595"/>
        <end position="613"/>
    </location>
</feature>
<sequence length="648" mass="68671">MVLWGGFVPSSARADDATAAKAELILDLSGSMLADDVGGTRLDAAKKASTELIDALPDTANLGMMVYGARESSDPDNQARGCEDIEVLAPVEAIDKEGLKSKIAGVDAKGYTPIGKSLRKAADELGKEGERSIILVSDGIDTCAAPPACEVANELAGQGYDIAIHTVGFKVDEAARAELECIANATGGQYLPADDAGQLSNSMKFLAQRSINDYEATGTKFSLEKEKTQAKWLGQGRYQTTVVPEAKPSSQKPTPQFFRLAIPENTNAIITAKVLGNKAANGLAEQTVHAQVVEATNESNNKCQRFEALVDSISTASKDSATPAYASIARIEPYSTADRQDTFDPACDQTKWVVGVGVFVDENSSYAGTNDGVNLDPVRVEVEVQFEPFLSNDEANKLKEGEKGSLNNGGIPQPEFGPKAEPIQGGNSYAHAAEVESGVTYSDAMVPGEMKFYKIPIEWGERPVVGLRTKPSERDSVDEINGFLTSPQYVPLDNLELNVFHDAEEDSAASELTIEYNNRFLGGTSEPMAQAGNYYVAVTFDVGNDGATLGVEQPYELVVRRDGETSSGPSWRPTEENGPEPSDEPILTRVDGALASGSTSAAPTDATAANTAEAESEESGMNAGALVGAAAAVVVVVAGAFFLLRRRR</sequence>
<dbReference type="STRING" id="1224164.B843_03865"/>
<dbReference type="PATRIC" id="fig|1224164.3.peg.764"/>
<dbReference type="SUPFAM" id="SSF53300">
    <property type="entry name" value="vWA-like"/>
    <property type="match status" value="1"/>
</dbReference>
<evidence type="ECO:0000313" key="5">
    <source>
        <dbReference type="Proteomes" id="UP000019222"/>
    </source>
</evidence>
<feature type="region of interest" description="Disordered" evidence="1">
    <location>
        <begin position="560"/>
        <end position="616"/>
    </location>
</feature>
<evidence type="ECO:0000256" key="1">
    <source>
        <dbReference type="SAM" id="MobiDB-lite"/>
    </source>
</evidence>
<dbReference type="SMART" id="SM00327">
    <property type="entry name" value="VWA"/>
    <property type="match status" value="1"/>
</dbReference>
<evidence type="ECO:0000313" key="4">
    <source>
        <dbReference type="EMBL" id="AHI22162.1"/>
    </source>
</evidence>
<keyword evidence="2" id="KW-1133">Transmembrane helix</keyword>
<keyword evidence="2" id="KW-0472">Membrane</keyword>
<dbReference type="KEGG" id="cvt:B843_03865"/>
<dbReference type="Proteomes" id="UP000019222">
    <property type="component" value="Chromosome"/>
</dbReference>
<reference evidence="4 5" key="1">
    <citation type="submission" date="2013-02" db="EMBL/GenBank/DDBJ databases">
        <title>The complete genome sequence of Corynebacterium vitaeruminis DSM 20294.</title>
        <authorList>
            <person name="Ruckert C."/>
            <person name="Albersmeier A."/>
            <person name="Kalinowski J."/>
        </authorList>
    </citation>
    <scope>NUCLEOTIDE SEQUENCE [LARGE SCALE GENOMIC DNA]</scope>
    <source>
        <strain evidence="5">ATCC 10234</strain>
    </source>
</reference>
<proteinExistence type="predicted"/>
<evidence type="ECO:0000256" key="2">
    <source>
        <dbReference type="SAM" id="Phobius"/>
    </source>
</evidence>
<dbReference type="eggNOG" id="COG2304">
    <property type="taxonomic scope" value="Bacteria"/>
</dbReference>
<dbReference type="InterPro" id="IPR002035">
    <property type="entry name" value="VWF_A"/>
</dbReference>
<dbReference type="PROSITE" id="PS50234">
    <property type="entry name" value="VWFA"/>
    <property type="match status" value="1"/>
</dbReference>
<name>W5XYX1_9CORY</name>
<organism evidence="4 5">
    <name type="scientific">Corynebacterium vitaeruminis DSM 20294</name>
    <dbReference type="NCBI Taxonomy" id="1224164"/>
    <lineage>
        <taxon>Bacteria</taxon>
        <taxon>Bacillati</taxon>
        <taxon>Actinomycetota</taxon>
        <taxon>Actinomycetes</taxon>
        <taxon>Mycobacteriales</taxon>
        <taxon>Corynebacteriaceae</taxon>
        <taxon>Corynebacterium</taxon>
    </lineage>
</organism>
<feature type="domain" description="VWFA" evidence="3">
    <location>
        <begin position="21"/>
        <end position="206"/>
    </location>
</feature>
<gene>
    <name evidence="4" type="ORF">B843_03865</name>
</gene>
<feature type="transmembrane region" description="Helical" evidence="2">
    <location>
        <begin position="623"/>
        <end position="644"/>
    </location>
</feature>
<protein>
    <recommendedName>
        <fullName evidence="3">VWFA domain-containing protein</fullName>
    </recommendedName>
</protein>
<dbReference type="EMBL" id="CP004353">
    <property type="protein sequence ID" value="AHI22162.1"/>
    <property type="molecule type" value="Genomic_DNA"/>
</dbReference>
<dbReference type="HOGENOM" id="CLU_027192_0_0_11"/>
<evidence type="ECO:0000259" key="3">
    <source>
        <dbReference type="PROSITE" id="PS50234"/>
    </source>
</evidence>
<keyword evidence="5" id="KW-1185">Reference proteome</keyword>
<accession>W5XYX1</accession>
<dbReference type="Gene3D" id="3.40.50.410">
    <property type="entry name" value="von Willebrand factor, type A domain"/>
    <property type="match status" value="1"/>
</dbReference>
<dbReference type="InterPro" id="IPR036465">
    <property type="entry name" value="vWFA_dom_sf"/>
</dbReference>
<keyword evidence="2" id="KW-0812">Transmembrane</keyword>
<dbReference type="Pfam" id="PF13519">
    <property type="entry name" value="VWA_2"/>
    <property type="match status" value="1"/>
</dbReference>